<dbReference type="AlphaFoldDB" id="A0A5R8K7Q5"/>
<dbReference type="Gene3D" id="1.25.40.290">
    <property type="entry name" value="ARM repeat domains"/>
    <property type="match status" value="1"/>
</dbReference>
<proteinExistence type="predicted"/>
<dbReference type="SUPFAM" id="SSF48371">
    <property type="entry name" value="ARM repeat"/>
    <property type="match status" value="1"/>
</dbReference>
<organism evidence="1 2">
    <name type="scientific">Phragmitibacter flavus</name>
    <dbReference type="NCBI Taxonomy" id="2576071"/>
    <lineage>
        <taxon>Bacteria</taxon>
        <taxon>Pseudomonadati</taxon>
        <taxon>Verrucomicrobiota</taxon>
        <taxon>Verrucomicrobiia</taxon>
        <taxon>Verrucomicrobiales</taxon>
        <taxon>Verrucomicrobiaceae</taxon>
        <taxon>Phragmitibacter</taxon>
    </lineage>
</organism>
<sequence>MDDESAPALKNWFDEARFRSVAGELAKVHTGFDRKRFLKVALAGLEELSLMQRLRRMTFAAHEGMELEFLEAVEVLKELAPKIDHSFVTLFLPDYVASYGQENFDESMEALKFFTPFGSSEFAVREFLKMDLKRGLRFMRTWSKDEDEHVRRLSCEGCRPRLPWSFRLEVLVRDPEPVMPILDRLKADRSLYVRKSVANHLNDITKDHPTRVIEILRGWDWSNAHSAWIAKRALRTLIKAGDREALALMGAGEMAKVKVGAFRVEPRQIKLGEAVAMEAKIQSTSEQTQKLVIDYAVHYVKKSGGTSAKVFKWKELMLGAGEVLVLRKNQRIQNFTTRVHHAGWHGVELLINGEKLAADGFTLNVEG</sequence>
<dbReference type="OrthoDB" id="9797162at2"/>
<accession>A0A5R8K7Q5</accession>
<gene>
    <name evidence="1" type="ORF">FEM03_23015</name>
</gene>
<protein>
    <submittedName>
        <fullName evidence="1">DNA alkylation repair protein</fullName>
    </submittedName>
</protein>
<comment type="caution">
    <text evidence="1">The sequence shown here is derived from an EMBL/GenBank/DDBJ whole genome shotgun (WGS) entry which is preliminary data.</text>
</comment>
<evidence type="ECO:0000313" key="1">
    <source>
        <dbReference type="EMBL" id="TLD68378.1"/>
    </source>
</evidence>
<evidence type="ECO:0000313" key="2">
    <source>
        <dbReference type="Proteomes" id="UP000306196"/>
    </source>
</evidence>
<keyword evidence="2" id="KW-1185">Reference proteome</keyword>
<dbReference type="InterPro" id="IPR014825">
    <property type="entry name" value="DNA_alkylation"/>
</dbReference>
<name>A0A5R8K7Q5_9BACT</name>
<dbReference type="InterPro" id="IPR016024">
    <property type="entry name" value="ARM-type_fold"/>
</dbReference>
<dbReference type="EMBL" id="VAUV01000026">
    <property type="protein sequence ID" value="TLD68378.1"/>
    <property type="molecule type" value="Genomic_DNA"/>
</dbReference>
<reference evidence="1 2" key="1">
    <citation type="submission" date="2019-05" db="EMBL/GenBank/DDBJ databases">
        <title>Verrucobacter flavum gen. nov., sp. nov. a new member of the family Verrucomicrobiaceae.</title>
        <authorList>
            <person name="Szuroczki S."/>
            <person name="Abbaszade G."/>
            <person name="Szabo A."/>
            <person name="Felfoldi T."/>
            <person name="Schumann P."/>
            <person name="Boka K."/>
            <person name="Keki Z."/>
            <person name="Toumi M."/>
            <person name="Toth E."/>
        </authorList>
    </citation>
    <scope>NUCLEOTIDE SEQUENCE [LARGE SCALE GENOMIC DNA]</scope>
    <source>
        <strain evidence="1 2">MG-N-17</strain>
    </source>
</reference>
<dbReference type="Pfam" id="PF08713">
    <property type="entry name" value="DNA_alkylation"/>
    <property type="match status" value="1"/>
</dbReference>
<dbReference type="Proteomes" id="UP000306196">
    <property type="component" value="Unassembled WGS sequence"/>
</dbReference>
<dbReference type="RefSeq" id="WP_138088671.1">
    <property type="nucleotide sequence ID" value="NZ_VAUV01000026.1"/>
</dbReference>